<evidence type="ECO:0000256" key="2">
    <source>
        <dbReference type="ARBA" id="ARBA00012954"/>
    </source>
</evidence>
<reference evidence="6 7" key="1">
    <citation type="journal article" date="2023" name="G3 (Bethesda)">
        <title>A chromosome-length genome assembly and annotation of blackberry (Rubus argutus, cv. 'Hillquist').</title>
        <authorList>
            <person name="Bruna T."/>
            <person name="Aryal R."/>
            <person name="Dudchenko O."/>
            <person name="Sargent D.J."/>
            <person name="Mead D."/>
            <person name="Buti M."/>
            <person name="Cavallini A."/>
            <person name="Hytonen T."/>
            <person name="Andres J."/>
            <person name="Pham M."/>
            <person name="Weisz D."/>
            <person name="Mascagni F."/>
            <person name="Usai G."/>
            <person name="Natali L."/>
            <person name="Bassil N."/>
            <person name="Fernandez G.E."/>
            <person name="Lomsadze A."/>
            <person name="Armour M."/>
            <person name="Olukolu B."/>
            <person name="Poorten T."/>
            <person name="Britton C."/>
            <person name="Davik J."/>
            <person name="Ashrafi H."/>
            <person name="Aiden E.L."/>
            <person name="Borodovsky M."/>
            <person name="Worthington M."/>
        </authorList>
    </citation>
    <scope>NUCLEOTIDE SEQUENCE [LARGE SCALE GENOMIC DNA]</scope>
    <source>
        <strain evidence="6">PI 553951</strain>
    </source>
</reference>
<dbReference type="EMBL" id="JBEDUW010000003">
    <property type="protein sequence ID" value="KAK9936013.1"/>
    <property type="molecule type" value="Genomic_DNA"/>
</dbReference>
<evidence type="ECO:0000256" key="1">
    <source>
        <dbReference type="ARBA" id="ARBA00004701"/>
    </source>
</evidence>
<dbReference type="EC" id="1.1.1.22" evidence="2"/>
<comment type="pathway">
    <text evidence="1">Nucleotide-sugar biosynthesis; UDP-alpha-D-glucuronate biosynthesis; UDP-alpha-D-glucuronate from UDP-alpha-D-glucose: step 1/1.</text>
</comment>
<dbReference type="Pfam" id="PF03720">
    <property type="entry name" value="UDPG_MGDP_dh_C"/>
    <property type="match status" value="1"/>
</dbReference>
<evidence type="ECO:0000313" key="7">
    <source>
        <dbReference type="Proteomes" id="UP001457282"/>
    </source>
</evidence>
<dbReference type="InterPro" id="IPR028356">
    <property type="entry name" value="UDPglc_DH_euk"/>
</dbReference>
<dbReference type="Pfam" id="PF00984">
    <property type="entry name" value="UDPG_MGDP_dh"/>
    <property type="match status" value="1"/>
</dbReference>
<dbReference type="InterPro" id="IPR008927">
    <property type="entry name" value="6-PGluconate_DH-like_C_sf"/>
</dbReference>
<evidence type="ECO:0000256" key="3">
    <source>
        <dbReference type="ARBA" id="ARBA00047473"/>
    </source>
</evidence>
<dbReference type="GO" id="GO:0051287">
    <property type="term" value="F:NAD binding"/>
    <property type="evidence" value="ECO:0007669"/>
    <property type="project" value="InterPro"/>
</dbReference>
<dbReference type="GO" id="GO:0006024">
    <property type="term" value="P:glycosaminoglycan biosynthetic process"/>
    <property type="evidence" value="ECO:0007669"/>
    <property type="project" value="TreeGrafter"/>
</dbReference>
<sequence length="181" mass="20747">MLGMKLTYINAISSLCDHTRDEDINLVGQLLGSDYRLDNNYMTATLGIEGPELIKDVLYLKHAYNETGLYTETKLANKISQLDKRRRNEFIDLMLKKMLSLKGRRIAIFSVSYKRNVLNTTRSPAISICKSLLKKDTRLRIYDPLLNEARIMQLIGNPTRMTLFDNPVATATAGRVCFWRP</sequence>
<comment type="caution">
    <text evidence="6">The sequence shown here is derived from an EMBL/GenBank/DDBJ whole genome shotgun (WGS) entry which is preliminary data.</text>
</comment>
<dbReference type="Proteomes" id="UP001457282">
    <property type="component" value="Unassembled WGS sequence"/>
</dbReference>
<dbReference type="InterPro" id="IPR014026">
    <property type="entry name" value="UDP-Glc/GDP-Man_DH_dimer"/>
</dbReference>
<dbReference type="PANTHER" id="PTHR11374">
    <property type="entry name" value="UDP-GLUCOSE DEHYDROGENASE/UDP-MANNAC DEHYDROGENASE"/>
    <property type="match status" value="1"/>
</dbReference>
<dbReference type="InterPro" id="IPR036220">
    <property type="entry name" value="UDP-Glc/GDP-Man_DH_C_sf"/>
</dbReference>
<name>A0AAW1XJJ0_RUBAR</name>
<evidence type="ECO:0000259" key="4">
    <source>
        <dbReference type="Pfam" id="PF00984"/>
    </source>
</evidence>
<gene>
    <name evidence="6" type="ORF">M0R45_012878</name>
</gene>
<comment type="catalytic activity">
    <reaction evidence="3">
        <text>UDP-alpha-D-glucose + 2 NAD(+) + H2O = UDP-alpha-D-glucuronate + 2 NADH + 3 H(+)</text>
        <dbReference type="Rhea" id="RHEA:23596"/>
        <dbReference type="ChEBI" id="CHEBI:15377"/>
        <dbReference type="ChEBI" id="CHEBI:15378"/>
        <dbReference type="ChEBI" id="CHEBI:57540"/>
        <dbReference type="ChEBI" id="CHEBI:57945"/>
        <dbReference type="ChEBI" id="CHEBI:58052"/>
        <dbReference type="ChEBI" id="CHEBI:58885"/>
        <dbReference type="EC" id="1.1.1.22"/>
    </reaction>
</comment>
<dbReference type="PANTHER" id="PTHR11374:SF3">
    <property type="entry name" value="UDP-GLUCOSE 6-DEHYDROGENASE"/>
    <property type="match status" value="1"/>
</dbReference>
<feature type="domain" description="UDP-glucose/GDP-mannose dehydrogenase C-terminal" evidence="5">
    <location>
        <begin position="107"/>
        <end position="162"/>
    </location>
</feature>
<accession>A0AAW1XJJ0</accession>
<feature type="domain" description="UDP-glucose/GDP-mannose dehydrogenase dimerisation" evidence="4">
    <location>
        <begin position="1"/>
        <end position="75"/>
    </location>
</feature>
<dbReference type="SUPFAM" id="SSF52413">
    <property type="entry name" value="UDP-glucose/GDP-mannose dehydrogenase C-terminal domain"/>
    <property type="match status" value="1"/>
</dbReference>
<protein>
    <recommendedName>
        <fullName evidence="2">UDP-glucose 6-dehydrogenase</fullName>
        <ecNumber evidence="2">1.1.1.22</ecNumber>
    </recommendedName>
</protein>
<dbReference type="InterPro" id="IPR014027">
    <property type="entry name" value="UDP-Glc/GDP-Man_DH_C"/>
</dbReference>
<evidence type="ECO:0000313" key="6">
    <source>
        <dbReference type="EMBL" id="KAK9936013.1"/>
    </source>
</evidence>
<proteinExistence type="predicted"/>
<dbReference type="Gene3D" id="3.40.50.720">
    <property type="entry name" value="NAD(P)-binding Rossmann-like Domain"/>
    <property type="match status" value="1"/>
</dbReference>
<evidence type="ECO:0000259" key="5">
    <source>
        <dbReference type="Pfam" id="PF03720"/>
    </source>
</evidence>
<dbReference type="SUPFAM" id="SSF48179">
    <property type="entry name" value="6-phosphogluconate dehydrogenase C-terminal domain-like"/>
    <property type="match status" value="1"/>
</dbReference>
<keyword evidence="7" id="KW-1185">Reference proteome</keyword>
<organism evidence="6 7">
    <name type="scientific">Rubus argutus</name>
    <name type="common">Southern blackberry</name>
    <dbReference type="NCBI Taxonomy" id="59490"/>
    <lineage>
        <taxon>Eukaryota</taxon>
        <taxon>Viridiplantae</taxon>
        <taxon>Streptophyta</taxon>
        <taxon>Embryophyta</taxon>
        <taxon>Tracheophyta</taxon>
        <taxon>Spermatophyta</taxon>
        <taxon>Magnoliopsida</taxon>
        <taxon>eudicotyledons</taxon>
        <taxon>Gunneridae</taxon>
        <taxon>Pentapetalae</taxon>
        <taxon>rosids</taxon>
        <taxon>fabids</taxon>
        <taxon>Rosales</taxon>
        <taxon>Rosaceae</taxon>
        <taxon>Rosoideae</taxon>
        <taxon>Rosoideae incertae sedis</taxon>
        <taxon>Rubus</taxon>
    </lineage>
</organism>
<dbReference type="GO" id="GO:0003979">
    <property type="term" value="F:UDP-glucose 6-dehydrogenase activity"/>
    <property type="evidence" value="ECO:0007669"/>
    <property type="project" value="UniProtKB-EC"/>
</dbReference>
<dbReference type="AlphaFoldDB" id="A0AAW1XJJ0"/>
<dbReference type="GO" id="GO:0005634">
    <property type="term" value="C:nucleus"/>
    <property type="evidence" value="ECO:0007669"/>
    <property type="project" value="TreeGrafter"/>
</dbReference>